<organism evidence="1 2">
    <name type="scientific">Phaeodactylibacter luteus</name>
    <dbReference type="NCBI Taxonomy" id="1564516"/>
    <lineage>
        <taxon>Bacteria</taxon>
        <taxon>Pseudomonadati</taxon>
        <taxon>Bacteroidota</taxon>
        <taxon>Saprospiria</taxon>
        <taxon>Saprospirales</taxon>
        <taxon>Haliscomenobacteraceae</taxon>
        <taxon>Phaeodactylibacter</taxon>
    </lineage>
</organism>
<name>A0A5C6RLP5_9BACT</name>
<accession>A0A5C6RLP5</accession>
<protein>
    <submittedName>
        <fullName evidence="1">Uncharacterized protein</fullName>
    </submittedName>
</protein>
<reference evidence="1 2" key="1">
    <citation type="submission" date="2019-08" db="EMBL/GenBank/DDBJ databases">
        <title>Genome of Phaeodactylibacter luteus.</title>
        <authorList>
            <person name="Bowman J.P."/>
        </authorList>
    </citation>
    <scope>NUCLEOTIDE SEQUENCE [LARGE SCALE GENOMIC DNA]</scope>
    <source>
        <strain evidence="1 2">KCTC 42180</strain>
    </source>
</reference>
<dbReference type="RefSeq" id="WP_147168119.1">
    <property type="nucleotide sequence ID" value="NZ_VOOR01000028.1"/>
</dbReference>
<dbReference type="EMBL" id="VOOR01000028">
    <property type="protein sequence ID" value="TXB62550.1"/>
    <property type="molecule type" value="Genomic_DNA"/>
</dbReference>
<dbReference type="AlphaFoldDB" id="A0A5C6RLP5"/>
<gene>
    <name evidence="1" type="ORF">FRY97_13715</name>
</gene>
<proteinExistence type="predicted"/>
<dbReference type="Proteomes" id="UP000321580">
    <property type="component" value="Unassembled WGS sequence"/>
</dbReference>
<comment type="caution">
    <text evidence="1">The sequence shown here is derived from an EMBL/GenBank/DDBJ whole genome shotgun (WGS) entry which is preliminary data.</text>
</comment>
<sequence length="81" mass="9032">MLVVSRRFAFRSWKNLQLAWESKLIAKAVSKAAELGSSFAQPDGQKASNEERNLGIIGNKPFWLVLTTEGIWDTLIALAKI</sequence>
<evidence type="ECO:0000313" key="1">
    <source>
        <dbReference type="EMBL" id="TXB62550.1"/>
    </source>
</evidence>
<keyword evidence="2" id="KW-1185">Reference proteome</keyword>
<evidence type="ECO:0000313" key="2">
    <source>
        <dbReference type="Proteomes" id="UP000321580"/>
    </source>
</evidence>